<dbReference type="AlphaFoldDB" id="A0A8K0NS88"/>
<proteinExistence type="predicted"/>
<dbReference type="EMBL" id="JABELV010000022">
    <property type="protein sequence ID" value="KAG7563011.1"/>
    <property type="molecule type" value="Genomic_DNA"/>
</dbReference>
<accession>A0A8K0NS88</accession>
<evidence type="ECO:0000313" key="1">
    <source>
        <dbReference type="EMBL" id="KAG7563011.1"/>
    </source>
</evidence>
<comment type="caution">
    <text evidence="1">The sequence shown here is derived from an EMBL/GenBank/DDBJ whole genome shotgun (WGS) entry which is preliminary data.</text>
</comment>
<sequence>MAQGDVPWWPGSSGTHSYQGVYRTSSGTHKSASLSVAMAFISNVYRHQVRPKSEKIRQTRRWKEGSRNSLAEVMRCKEQQISYRMESNSATITSWRIRGRNKEANIGRKEGGKRKSGKGRGVEIIKEGEARRPIIIPSGLLCTLDHADRSLEQVPRAFASFSCPVYVERYGTALGFRLVVLIILEIVWLHPFKSLAEVGGLGLGVPCSVRHLGTTEDPSPEG</sequence>
<evidence type="ECO:0000313" key="2">
    <source>
        <dbReference type="Proteomes" id="UP000812966"/>
    </source>
</evidence>
<dbReference type="Proteomes" id="UP000812966">
    <property type="component" value="Unassembled WGS sequence"/>
</dbReference>
<gene>
    <name evidence="1" type="ORF">FFLO_01569</name>
</gene>
<name>A0A8K0NS88_9TREE</name>
<organism evidence="1 2">
    <name type="scientific">Filobasidium floriforme</name>
    <dbReference type="NCBI Taxonomy" id="5210"/>
    <lineage>
        <taxon>Eukaryota</taxon>
        <taxon>Fungi</taxon>
        <taxon>Dikarya</taxon>
        <taxon>Basidiomycota</taxon>
        <taxon>Agaricomycotina</taxon>
        <taxon>Tremellomycetes</taxon>
        <taxon>Filobasidiales</taxon>
        <taxon>Filobasidiaceae</taxon>
        <taxon>Filobasidium</taxon>
    </lineage>
</organism>
<keyword evidence="2" id="KW-1185">Reference proteome</keyword>
<reference evidence="1" key="1">
    <citation type="submission" date="2020-04" db="EMBL/GenBank/DDBJ databases">
        <title>Analysis of mating type loci in Filobasidium floriforme.</title>
        <authorList>
            <person name="Nowrousian M."/>
        </authorList>
    </citation>
    <scope>NUCLEOTIDE SEQUENCE</scope>
    <source>
        <strain evidence="1">CBS 6242</strain>
    </source>
</reference>
<protein>
    <submittedName>
        <fullName evidence="1">Uncharacterized protein</fullName>
    </submittedName>
</protein>